<protein>
    <submittedName>
        <fullName evidence="2">DUF4903 domain-containing protein</fullName>
    </submittedName>
</protein>
<evidence type="ECO:0000313" key="2">
    <source>
        <dbReference type="EMBL" id="MQN80603.1"/>
    </source>
</evidence>
<organism evidence="2 3">
    <name type="scientific">Segatella copri</name>
    <dbReference type="NCBI Taxonomy" id="165179"/>
    <lineage>
        <taxon>Bacteria</taxon>
        <taxon>Pseudomonadati</taxon>
        <taxon>Bacteroidota</taxon>
        <taxon>Bacteroidia</taxon>
        <taxon>Bacteroidales</taxon>
        <taxon>Prevotellaceae</taxon>
        <taxon>Segatella</taxon>
    </lineage>
</organism>
<dbReference type="Pfam" id="PF16246">
    <property type="entry name" value="DUF4903"/>
    <property type="match status" value="1"/>
</dbReference>
<dbReference type="InterPro" id="IPR032597">
    <property type="entry name" value="DUF4903"/>
</dbReference>
<reference evidence="2 3" key="1">
    <citation type="submission" date="2019-09" db="EMBL/GenBank/DDBJ databases">
        <title>Distinct polysaccharide growth profiles of human intestinal Prevotella copri isolates.</title>
        <authorList>
            <person name="Fehlner-Peach H."/>
            <person name="Magnabosco C."/>
            <person name="Raghavan V."/>
            <person name="Scher J.U."/>
            <person name="Tett A."/>
            <person name="Cox L.M."/>
            <person name="Gottsegen C."/>
            <person name="Watters A."/>
            <person name="Wiltshire- Gordon J.D."/>
            <person name="Segata N."/>
            <person name="Bonneau R."/>
            <person name="Littman D.R."/>
        </authorList>
    </citation>
    <scope>NUCLEOTIDE SEQUENCE [LARGE SCALE GENOMIC DNA]</scope>
    <source>
        <strain evidence="3">iA622</strain>
    </source>
</reference>
<evidence type="ECO:0000256" key="1">
    <source>
        <dbReference type="SAM" id="SignalP"/>
    </source>
</evidence>
<sequence>MSSVVKKIQYIVFLIFALFAVASCSSDDSLTQEAPADEYVAKAKELLNGDVVLSTKATMSGVDKTHLANGCPTKFNFTWKEDGTMTLSLVDFTVGSMPLAVTFKCNTKFMKLNSWDKDERPEAGWIKFQGKNGNVTTDGEDPKDCQTGSGASVEGYLNVETKQIEFIVNYNLMNVRTETFKQTIDKNRINNFDTEFEQYEKDLLQWKKDNGEA</sequence>
<proteinExistence type="predicted"/>
<comment type="caution">
    <text evidence="2">The sequence shown here is derived from an EMBL/GenBank/DDBJ whole genome shotgun (WGS) entry which is preliminary data.</text>
</comment>
<dbReference type="RefSeq" id="WP_153123224.1">
    <property type="nucleotide sequence ID" value="NZ_VZCB01000052.1"/>
</dbReference>
<accession>A0A6G1TZ78</accession>
<dbReference type="OrthoDB" id="1081460at2"/>
<name>A0A6G1TZ78_9BACT</name>
<gene>
    <name evidence="2" type="ORF">F7D73_06485</name>
</gene>
<feature type="signal peptide" evidence="1">
    <location>
        <begin position="1"/>
        <end position="22"/>
    </location>
</feature>
<keyword evidence="1" id="KW-0732">Signal</keyword>
<dbReference type="Proteomes" id="UP000480425">
    <property type="component" value="Unassembled WGS sequence"/>
</dbReference>
<dbReference type="EMBL" id="VZCB01000052">
    <property type="protein sequence ID" value="MQN80603.1"/>
    <property type="molecule type" value="Genomic_DNA"/>
</dbReference>
<evidence type="ECO:0000313" key="3">
    <source>
        <dbReference type="Proteomes" id="UP000480425"/>
    </source>
</evidence>
<dbReference type="PROSITE" id="PS51257">
    <property type="entry name" value="PROKAR_LIPOPROTEIN"/>
    <property type="match status" value="1"/>
</dbReference>
<feature type="chain" id="PRO_5026036821" evidence="1">
    <location>
        <begin position="23"/>
        <end position="213"/>
    </location>
</feature>
<dbReference type="AlphaFoldDB" id="A0A6G1TZ78"/>